<dbReference type="AlphaFoldDB" id="A0A916U1H7"/>
<gene>
    <name evidence="4" type="ORF">GCM10010994_13050</name>
</gene>
<organism evidence="4 5">
    <name type="scientific">Chelatococcus reniformis</name>
    <dbReference type="NCBI Taxonomy" id="1494448"/>
    <lineage>
        <taxon>Bacteria</taxon>
        <taxon>Pseudomonadati</taxon>
        <taxon>Pseudomonadota</taxon>
        <taxon>Alphaproteobacteria</taxon>
        <taxon>Hyphomicrobiales</taxon>
        <taxon>Chelatococcaceae</taxon>
        <taxon>Chelatococcus</taxon>
    </lineage>
</organism>
<evidence type="ECO:0000313" key="4">
    <source>
        <dbReference type="EMBL" id="GGC55545.1"/>
    </source>
</evidence>
<dbReference type="Gene3D" id="1.10.150.250">
    <property type="entry name" value="Flavinator of succinate dehydrogenase"/>
    <property type="match status" value="1"/>
</dbReference>
<proteinExistence type="inferred from homology"/>
<name>A0A916U1H7_9HYPH</name>
<protein>
    <recommendedName>
        <fullName evidence="2">FAD assembly factor SdhE</fullName>
    </recommendedName>
</protein>
<keyword evidence="5" id="KW-1185">Reference proteome</keyword>
<dbReference type="EMBL" id="BMGG01000002">
    <property type="protein sequence ID" value="GGC55545.1"/>
    <property type="molecule type" value="Genomic_DNA"/>
</dbReference>
<evidence type="ECO:0000256" key="3">
    <source>
        <dbReference type="ARBA" id="ARBA00023186"/>
    </source>
</evidence>
<evidence type="ECO:0000256" key="2">
    <source>
        <dbReference type="ARBA" id="ARBA00019418"/>
    </source>
</evidence>
<accession>A0A916U1H7</accession>
<dbReference type="InterPro" id="IPR005631">
    <property type="entry name" value="SDH"/>
</dbReference>
<reference evidence="4" key="1">
    <citation type="journal article" date="2014" name="Int. J. Syst. Evol. Microbiol.">
        <title>Complete genome sequence of Corynebacterium casei LMG S-19264T (=DSM 44701T), isolated from a smear-ripened cheese.</title>
        <authorList>
            <consortium name="US DOE Joint Genome Institute (JGI-PGF)"/>
            <person name="Walter F."/>
            <person name="Albersmeier A."/>
            <person name="Kalinowski J."/>
            <person name="Ruckert C."/>
        </authorList>
    </citation>
    <scope>NUCLEOTIDE SEQUENCE</scope>
    <source>
        <strain evidence="4">CGMCC 1.12919</strain>
    </source>
</reference>
<reference evidence="4" key="2">
    <citation type="submission" date="2020-09" db="EMBL/GenBank/DDBJ databases">
        <authorList>
            <person name="Sun Q."/>
            <person name="Zhou Y."/>
        </authorList>
    </citation>
    <scope>NUCLEOTIDE SEQUENCE</scope>
    <source>
        <strain evidence="4">CGMCC 1.12919</strain>
    </source>
</reference>
<dbReference type="InterPro" id="IPR036714">
    <property type="entry name" value="SDH_sf"/>
</dbReference>
<comment type="similarity">
    <text evidence="1">Belongs to the SdhE FAD assembly factor family.</text>
</comment>
<evidence type="ECO:0000313" key="5">
    <source>
        <dbReference type="Proteomes" id="UP000637002"/>
    </source>
</evidence>
<dbReference type="Proteomes" id="UP000637002">
    <property type="component" value="Unassembled WGS sequence"/>
</dbReference>
<comment type="caution">
    <text evidence="4">The sequence shown here is derived from an EMBL/GenBank/DDBJ whole genome shotgun (WGS) entry which is preliminary data.</text>
</comment>
<sequence>MGQFVDAEIESLSDGDLDELERLIEVPDRDVFGWVTGENETPGNYRSAVLERLRAFHSHSAPVHL</sequence>
<dbReference type="Pfam" id="PF03937">
    <property type="entry name" value="Sdh5"/>
    <property type="match status" value="1"/>
</dbReference>
<dbReference type="SUPFAM" id="SSF109910">
    <property type="entry name" value="YgfY-like"/>
    <property type="match status" value="1"/>
</dbReference>
<keyword evidence="3" id="KW-0143">Chaperone</keyword>
<evidence type="ECO:0000256" key="1">
    <source>
        <dbReference type="ARBA" id="ARBA00008571"/>
    </source>
</evidence>